<proteinExistence type="predicted"/>
<feature type="compositionally biased region" description="Polar residues" evidence="1">
    <location>
        <begin position="1"/>
        <end position="10"/>
    </location>
</feature>
<feature type="compositionally biased region" description="Polar residues" evidence="1">
    <location>
        <begin position="420"/>
        <end position="440"/>
    </location>
</feature>
<dbReference type="Proteomes" id="UP000245956">
    <property type="component" value="Unassembled WGS sequence"/>
</dbReference>
<feature type="compositionally biased region" description="Pro residues" evidence="1">
    <location>
        <begin position="233"/>
        <end position="242"/>
    </location>
</feature>
<evidence type="ECO:0000256" key="1">
    <source>
        <dbReference type="SAM" id="MobiDB-lite"/>
    </source>
</evidence>
<feature type="region of interest" description="Disordered" evidence="1">
    <location>
        <begin position="1"/>
        <end position="32"/>
    </location>
</feature>
<comment type="caution">
    <text evidence="2">The sequence shown here is derived from an EMBL/GenBank/DDBJ whole genome shotgun (WGS) entry which is preliminary data.</text>
</comment>
<feature type="region of interest" description="Disordered" evidence="1">
    <location>
        <begin position="413"/>
        <end position="448"/>
    </location>
</feature>
<accession>A0A2U3DSV1</accession>
<dbReference type="EMBL" id="LCWV01000034">
    <property type="protein sequence ID" value="PWI65330.1"/>
    <property type="molecule type" value="Genomic_DNA"/>
</dbReference>
<protein>
    <submittedName>
        <fullName evidence="2">Uncharacterized protein</fullName>
    </submittedName>
</protein>
<evidence type="ECO:0000313" key="3">
    <source>
        <dbReference type="Proteomes" id="UP000245956"/>
    </source>
</evidence>
<sequence>MPATDGNTQGVLDDPFGGNLDEGPDIEKPSLQRNRNCRKVKKVMVASPPSPFGCVCLLDLSFTTTSLRRPHPGLLYSVSRSGPVGRIYSATGEQEQCGLSWAHPGHGFAFYKRVVGPQLCCPYACDWGPWRRLCVLDTGSRSRFEDARYDKSLSPTAAIASLNSLPAIFLGTAGRGRRCQMRLTEGGVVTAQFRKRPLVPESGHPCRLARWLLDGWEGHPDAQRRQLTRLAHAPPPPPPPLPAIARPGTWTEAHSQGATEKDRAGGARQPTTAGFEERPSGPTGPQEPNRRAESKANYPFTQQFHRGVGGQERPPPATVRRQRCPAKHELSARLPCPRSVHTWEQKGLLLYANSFAMHVGDDPTCMYCAMLGPPEWEADTALCAHAKYFGEMYILPRTRLEASITAAAQGYEAHGRTGSIRATGNPRESGTATSVASASQPAGGLPEQ</sequence>
<dbReference type="AlphaFoldDB" id="A0A2U3DSV1"/>
<organism evidence="2 3">
    <name type="scientific">Purpureocillium lilacinum</name>
    <name type="common">Paecilomyces lilacinus</name>
    <dbReference type="NCBI Taxonomy" id="33203"/>
    <lineage>
        <taxon>Eukaryota</taxon>
        <taxon>Fungi</taxon>
        <taxon>Dikarya</taxon>
        <taxon>Ascomycota</taxon>
        <taxon>Pezizomycotina</taxon>
        <taxon>Sordariomycetes</taxon>
        <taxon>Hypocreomycetidae</taxon>
        <taxon>Hypocreales</taxon>
        <taxon>Ophiocordycipitaceae</taxon>
        <taxon>Purpureocillium</taxon>
    </lineage>
</organism>
<feature type="region of interest" description="Disordered" evidence="1">
    <location>
        <begin position="230"/>
        <end position="293"/>
    </location>
</feature>
<reference evidence="2 3" key="1">
    <citation type="journal article" date="2016" name="Front. Microbiol.">
        <title>Genome and transcriptome sequences reveal the specific parasitism of the nematophagous Purpureocillium lilacinum 36-1.</title>
        <authorList>
            <person name="Xie J."/>
            <person name="Li S."/>
            <person name="Mo C."/>
            <person name="Xiao X."/>
            <person name="Peng D."/>
            <person name="Wang G."/>
            <person name="Xiao Y."/>
        </authorList>
    </citation>
    <scope>NUCLEOTIDE SEQUENCE [LARGE SCALE GENOMIC DNA]</scope>
    <source>
        <strain evidence="2 3">36-1</strain>
    </source>
</reference>
<gene>
    <name evidence="2" type="ORF">PCL_07099</name>
</gene>
<name>A0A2U3DSV1_PURLI</name>
<evidence type="ECO:0000313" key="2">
    <source>
        <dbReference type="EMBL" id="PWI65330.1"/>
    </source>
</evidence>